<dbReference type="EnsemblPlants" id="Kaladp0262s0002.1.v1.1">
    <property type="protein sequence ID" value="Kaladp0262s0002.1.v1.1.CDS.1"/>
    <property type="gene ID" value="Kaladp0262s0002.v1.1"/>
</dbReference>
<evidence type="ECO:0000313" key="2">
    <source>
        <dbReference type="EnsemblPlants" id="Kaladp0262s0002.1.v1.1.CDS.1"/>
    </source>
</evidence>
<dbReference type="Proteomes" id="UP000594263">
    <property type="component" value="Unplaced"/>
</dbReference>
<dbReference type="GO" id="GO:0036503">
    <property type="term" value="P:ERAD pathway"/>
    <property type="evidence" value="ECO:0007669"/>
    <property type="project" value="InterPro"/>
</dbReference>
<reference evidence="2" key="1">
    <citation type="submission" date="2021-01" db="UniProtKB">
        <authorList>
            <consortium name="EnsemblPlants"/>
        </authorList>
    </citation>
    <scope>IDENTIFICATION</scope>
</reference>
<keyword evidence="3" id="KW-1185">Reference proteome</keyword>
<evidence type="ECO:0008006" key="4">
    <source>
        <dbReference type="Google" id="ProtNLM"/>
    </source>
</evidence>
<dbReference type="PANTHER" id="PTHR45084:SF1">
    <property type="entry name" value="ERAD-ASSOCIATED E3 UBIQUITIN-PROTEIN LIGASE COMPONENT HRD3A-RELATED"/>
    <property type="match status" value="1"/>
</dbReference>
<dbReference type="PANTHER" id="PTHR45084">
    <property type="entry name" value="ERAD-ASSOCIATED E3 UBIQUITIN-PROTEIN LIGASE COMPONENT HRD3A-RELATED"/>
    <property type="match status" value="1"/>
</dbReference>
<proteinExistence type="predicted"/>
<accession>A0A7N0V7J2</accession>
<dbReference type="AlphaFoldDB" id="A0A7N0V7J2"/>
<keyword evidence="1" id="KW-0732">Signal</keyword>
<feature type="chain" id="PRO_5029461672" description="Sel1 repeat family protein" evidence="1">
    <location>
        <begin position="27"/>
        <end position="176"/>
    </location>
</feature>
<dbReference type="OMA" id="IHRVHAQ"/>
<feature type="signal peptide" evidence="1">
    <location>
        <begin position="1"/>
        <end position="26"/>
    </location>
</feature>
<dbReference type="InterPro" id="IPR044623">
    <property type="entry name" value="HRD3"/>
</dbReference>
<evidence type="ECO:0000256" key="1">
    <source>
        <dbReference type="SAM" id="SignalP"/>
    </source>
</evidence>
<dbReference type="Gramene" id="Kaladp0262s0002.1.v1.1">
    <property type="protein sequence ID" value="Kaladp0262s0002.1.v1.1.CDS.1"/>
    <property type="gene ID" value="Kaladp0262s0002.v1.1"/>
</dbReference>
<organism evidence="2 3">
    <name type="scientific">Kalanchoe fedtschenkoi</name>
    <name type="common">Lavender scallops</name>
    <name type="synonym">South American air plant</name>
    <dbReference type="NCBI Taxonomy" id="63787"/>
    <lineage>
        <taxon>Eukaryota</taxon>
        <taxon>Viridiplantae</taxon>
        <taxon>Streptophyta</taxon>
        <taxon>Embryophyta</taxon>
        <taxon>Tracheophyta</taxon>
        <taxon>Spermatophyta</taxon>
        <taxon>Magnoliopsida</taxon>
        <taxon>eudicotyledons</taxon>
        <taxon>Gunneridae</taxon>
        <taxon>Pentapetalae</taxon>
        <taxon>Saxifragales</taxon>
        <taxon>Crassulaceae</taxon>
        <taxon>Kalanchoe</taxon>
    </lineage>
</organism>
<protein>
    <recommendedName>
        <fullName evidence="4">Sel1 repeat family protein</fullName>
    </recommendedName>
</protein>
<sequence length="176" mass="19103">MDRMRPLMNVIFPLLIISTLSLSLLAHPILVVLSNEDLKDAVEDDAPASDGEWDDLGAFDMKPDYEFDPGSWTPFFDDDDDRQTSETPNSIYYSALSKMIASVSAGDPRAADEASSHIEAAALAGNPHAQSVLGFLYSTGLMRARDGAKALLRAGERDGQGAFLPPSDSEGRTYYI</sequence>
<evidence type="ECO:0000313" key="3">
    <source>
        <dbReference type="Proteomes" id="UP000594263"/>
    </source>
</evidence>
<name>A0A7N0V7J2_KALFE</name>